<dbReference type="Proteomes" id="UP000444174">
    <property type="component" value="Unassembled WGS sequence"/>
</dbReference>
<dbReference type="AlphaFoldDB" id="A0A843YGJ1"/>
<reference evidence="1 2" key="1">
    <citation type="submission" date="2019-10" db="EMBL/GenBank/DDBJ databases">
        <title>Epibacterium sp. nov., isolated from seawater.</title>
        <authorList>
            <person name="Zhang X."/>
            <person name="Li N."/>
        </authorList>
    </citation>
    <scope>NUCLEOTIDE SEQUENCE [LARGE SCALE GENOMIC DNA]</scope>
    <source>
        <strain evidence="1 2">SM1979</strain>
    </source>
</reference>
<organism evidence="1 2">
    <name type="scientific">Tritonibacter litoralis</name>
    <dbReference type="NCBI Taxonomy" id="2662264"/>
    <lineage>
        <taxon>Bacteria</taxon>
        <taxon>Pseudomonadati</taxon>
        <taxon>Pseudomonadota</taxon>
        <taxon>Alphaproteobacteria</taxon>
        <taxon>Rhodobacterales</taxon>
        <taxon>Paracoccaceae</taxon>
        <taxon>Tritonibacter</taxon>
    </lineage>
</organism>
<dbReference type="RefSeq" id="WP_153217239.1">
    <property type="nucleotide sequence ID" value="NZ_WIBF01000013.1"/>
</dbReference>
<evidence type="ECO:0000313" key="1">
    <source>
        <dbReference type="EMBL" id="MQQ10266.1"/>
    </source>
</evidence>
<evidence type="ECO:0000313" key="2">
    <source>
        <dbReference type="Proteomes" id="UP000444174"/>
    </source>
</evidence>
<keyword evidence="2" id="KW-1185">Reference proteome</keyword>
<comment type="caution">
    <text evidence="1">The sequence shown here is derived from an EMBL/GenBank/DDBJ whole genome shotgun (WGS) entry which is preliminary data.</text>
</comment>
<protein>
    <submittedName>
        <fullName evidence="1">Uncharacterized protein</fullName>
    </submittedName>
</protein>
<sequence>MNDLEVIRFQPSRVHGSRSDNRLAFQWLARNAGNLKDKKVMFEGTGRKRGRSIHFALLRGMTEAEVQALYQQKKANSPKNRLFFWSYLPTDPDLPFPRLIDDCPDTFDRNYLDCVLGGVGEVKLWEDILFPASLELET</sequence>
<proteinExistence type="predicted"/>
<dbReference type="EMBL" id="WIBF01000013">
    <property type="protein sequence ID" value="MQQ10266.1"/>
    <property type="molecule type" value="Genomic_DNA"/>
</dbReference>
<name>A0A843YGJ1_9RHOB</name>
<gene>
    <name evidence="1" type="ORF">GFB49_17500</name>
</gene>
<accession>A0A843YGJ1</accession>